<feature type="region of interest" description="Disordered" evidence="1">
    <location>
        <begin position="789"/>
        <end position="813"/>
    </location>
</feature>
<dbReference type="SMART" id="SM00487">
    <property type="entry name" value="DEXDc"/>
    <property type="match status" value="1"/>
</dbReference>
<dbReference type="Proteomes" id="UP000448762">
    <property type="component" value="Unassembled WGS sequence"/>
</dbReference>
<dbReference type="GO" id="GO:0003677">
    <property type="term" value="F:DNA binding"/>
    <property type="evidence" value="ECO:0007669"/>
    <property type="project" value="InterPro"/>
</dbReference>
<dbReference type="RefSeq" id="WP_149557939.1">
    <property type="nucleotide sequence ID" value="NZ_JADBBV010000001.1"/>
</dbReference>
<name>A0A7V7GQR6_ENTFC</name>
<dbReference type="GO" id="GO:0005829">
    <property type="term" value="C:cytosol"/>
    <property type="evidence" value="ECO:0007669"/>
    <property type="project" value="TreeGrafter"/>
</dbReference>
<dbReference type="InterPro" id="IPR050742">
    <property type="entry name" value="Helicase_Restrict-Modif_Enz"/>
</dbReference>
<gene>
    <name evidence="3" type="ORF">DTX73_03345</name>
</gene>
<dbReference type="Pfam" id="PF04851">
    <property type="entry name" value="ResIII"/>
    <property type="match status" value="1"/>
</dbReference>
<comment type="caution">
    <text evidence="3">The sequence shown here is derived from an EMBL/GenBank/DDBJ whole genome shotgun (WGS) entry which is preliminary data.</text>
</comment>
<dbReference type="GO" id="GO:0016787">
    <property type="term" value="F:hydrolase activity"/>
    <property type="evidence" value="ECO:0007669"/>
    <property type="project" value="InterPro"/>
</dbReference>
<evidence type="ECO:0000313" key="3">
    <source>
        <dbReference type="EMBL" id="KAA0692238.1"/>
    </source>
</evidence>
<dbReference type="GO" id="GO:0004519">
    <property type="term" value="F:endonuclease activity"/>
    <property type="evidence" value="ECO:0007669"/>
    <property type="project" value="UniProtKB-KW"/>
</dbReference>
<dbReference type="PROSITE" id="PS00092">
    <property type="entry name" value="N6_MTASE"/>
    <property type="match status" value="1"/>
</dbReference>
<dbReference type="GO" id="GO:0005524">
    <property type="term" value="F:ATP binding"/>
    <property type="evidence" value="ECO:0007669"/>
    <property type="project" value="InterPro"/>
</dbReference>
<dbReference type="GO" id="GO:0006304">
    <property type="term" value="P:DNA modification"/>
    <property type="evidence" value="ECO:0007669"/>
    <property type="project" value="InterPro"/>
</dbReference>
<dbReference type="InterPro" id="IPR011639">
    <property type="entry name" value="MethylTrfase_TaqI-like_dom"/>
</dbReference>
<protein>
    <submittedName>
        <fullName evidence="3">Restriction endonuclease</fullName>
    </submittedName>
</protein>
<evidence type="ECO:0000256" key="1">
    <source>
        <dbReference type="SAM" id="MobiDB-lite"/>
    </source>
</evidence>
<dbReference type="InterPro" id="IPR027417">
    <property type="entry name" value="P-loop_NTPase"/>
</dbReference>
<dbReference type="InterPro" id="IPR014001">
    <property type="entry name" value="Helicase_ATP-bd"/>
</dbReference>
<dbReference type="SUPFAM" id="SSF52540">
    <property type="entry name" value="P-loop containing nucleoside triphosphate hydrolases"/>
    <property type="match status" value="1"/>
</dbReference>
<dbReference type="PANTHER" id="PTHR47396">
    <property type="entry name" value="TYPE I RESTRICTION ENZYME ECOKI R PROTEIN"/>
    <property type="match status" value="1"/>
</dbReference>
<organism evidence="3 4">
    <name type="scientific">Enterococcus faecium</name>
    <name type="common">Streptococcus faecium</name>
    <dbReference type="NCBI Taxonomy" id="1352"/>
    <lineage>
        <taxon>Bacteria</taxon>
        <taxon>Bacillati</taxon>
        <taxon>Bacillota</taxon>
        <taxon>Bacilli</taxon>
        <taxon>Lactobacillales</taxon>
        <taxon>Enterococcaceae</taxon>
        <taxon>Enterococcus</taxon>
    </lineage>
</organism>
<dbReference type="InterPro" id="IPR006935">
    <property type="entry name" value="Helicase/UvrB_N"/>
</dbReference>
<evidence type="ECO:0000259" key="2">
    <source>
        <dbReference type="PROSITE" id="PS51192"/>
    </source>
</evidence>
<dbReference type="PROSITE" id="PS51192">
    <property type="entry name" value="HELICASE_ATP_BIND_1"/>
    <property type="match status" value="1"/>
</dbReference>
<proteinExistence type="predicted"/>
<evidence type="ECO:0000313" key="4">
    <source>
        <dbReference type="Proteomes" id="UP000448762"/>
    </source>
</evidence>
<dbReference type="InterPro" id="IPR029063">
    <property type="entry name" value="SAM-dependent_MTases_sf"/>
</dbReference>
<dbReference type="Gene3D" id="3.40.50.300">
    <property type="entry name" value="P-loop containing nucleotide triphosphate hydrolases"/>
    <property type="match status" value="2"/>
</dbReference>
<dbReference type="Pfam" id="PF07669">
    <property type="entry name" value="Eco57I"/>
    <property type="match status" value="1"/>
</dbReference>
<dbReference type="PANTHER" id="PTHR47396:SF1">
    <property type="entry name" value="ATP-DEPENDENT HELICASE IRC3-RELATED"/>
    <property type="match status" value="1"/>
</dbReference>
<dbReference type="GO" id="GO:0032259">
    <property type="term" value="P:methylation"/>
    <property type="evidence" value="ECO:0007669"/>
    <property type="project" value="InterPro"/>
</dbReference>
<accession>A0A7V7GQR6</accession>
<dbReference type="SUPFAM" id="SSF53335">
    <property type="entry name" value="S-adenosyl-L-methionine-dependent methyltransferases"/>
    <property type="match status" value="1"/>
</dbReference>
<feature type="domain" description="Helicase ATP-binding" evidence="2">
    <location>
        <begin position="272"/>
        <end position="441"/>
    </location>
</feature>
<keyword evidence="3" id="KW-0540">Nuclease</keyword>
<dbReference type="GO" id="GO:0009007">
    <property type="term" value="F:site-specific DNA-methyltransferase (adenine-specific) activity"/>
    <property type="evidence" value="ECO:0007669"/>
    <property type="project" value="UniProtKB-EC"/>
</dbReference>
<feature type="compositionally biased region" description="Basic and acidic residues" evidence="1">
    <location>
        <begin position="798"/>
        <end position="813"/>
    </location>
</feature>
<dbReference type="Gene3D" id="3.40.50.150">
    <property type="entry name" value="Vaccinia Virus protein VP39"/>
    <property type="match status" value="1"/>
</dbReference>
<sequence>MSAVATRPDTTNFEFLKLDWDLREAYYRRAKFVEDFYVEGNFSKTIEAADKFEMAMVTSNVVKEPVEKYSTGNEQQDALNRLRTLYQTLKQISINAGQPVNNEFENPISESLYQSNERKMIYIQTADNSSGNWDVYAGSEKIGETTADSSSNPLNFQANSEYLRNQANTRIRSYMTTSGVPFTIDWAELAYRPQDKLNPWFGDKDVHEVLRRSNFKKNEDVEGNEWWQVTLDVAKQAIAAVKENREVIDGPVVDKSKIVLRPEQKAAVAQTKTVFKKKDRMLWNAKMRFGKTLSTYQLIKEEGYHSVLILTHRPVVSDSWFEDFSKLEMKEAGYRYGSRKHESIESLIKDGGKFVYFASIQDLRGSSQVGGKQGEKNELVFATDWDLIVFDEAHEGTQTELAQNVEKAIKKKDTKVLELSGTPFNLLEQYAEDQVYTWDYVMEQEAKLRWSTEKPDEPNPYETLPKVNMFTFEMGNKEKYADDSKAFNFKEFFRVKDDGSFEHETDVNNFLNQITKKSATNYPYSTEEFRNELRHSLWLLPGIAEAKAMKALMDKHPVFGEEYKIINVVDNDDKEITSKDDPDLGRVRSAISDKPWETKTITLSVRKLTTGVNVKEWTAVMFLNNTSSAMNYLQAAFRAQTPYSNEVQGQKTNAYIFDFAPDRALTVMAESASINSGVGKRNTPEQKQKMANMLNFLPIIGMDGNGMKTFSVDRMLTQLKKVYAEKAVRSGFDDDSLYSDALLTINPEAAELFEKLRGIIGKTGASKGAKEVKVNDQGLTDEEYEKAEKAKKKQKRQRTPEEQEAIDKQNQAKKERRNAISILRGISIRIPLMIFGMEVDISKDIDVETFVNEVDDVSWEEFMPDGVTKQMFREQAKYYDSEVFIEAGRIIRTRAKSYDDLSYTDRAEQIALLHGTFKNPDKETVLTPWRVVNMQLASTIGGLSYYNDDFSETSIDGTSALHWEDQEDTGKIFGDNSKILEINSKTGLYPLFCAASFFFKQQMEFIDNNVGKITQIDEENIIQNVLKSNIYVIAKTPMAKTITQRTLAGYKGWDTNILFIPDLVKKIRNNIDDIEKDVQKGFKVMKFDAVVGNPPYQENDGGSGSSATPVYNKFIQLSDRLSNKYISLITPSKWFAGGKGLDQFRDYMLNNDSIKVMVDYDNAKELFPNTSIAGGVNYFIIDKDYHGTVQFTNIHDGRTTTSMRKMNEFDTFVRYNEAVSIIHKIGDEGTVSDFVYPRNPFGFSSKDRGGTDGDITLISSAGMGKVNLSDVKSGSELVDKYKLCISKVTSEHANEPDKNGQYRIISSNFVVPPQSVVTDSYLVIYSDADERKVQSYWNYMKTKFYRNLLLQSVTSINLSKDKFQFIPLQDFSEASDIDWTKSISEIDQQLYAKYELDEGEIAFIEEKVKAIE</sequence>
<keyword evidence="3" id="KW-0255">Endonuclease</keyword>
<dbReference type="InterPro" id="IPR002052">
    <property type="entry name" value="DNA_methylase_N6_adenine_CS"/>
</dbReference>
<dbReference type="EMBL" id="QOVC01000002">
    <property type="protein sequence ID" value="KAA0692238.1"/>
    <property type="molecule type" value="Genomic_DNA"/>
</dbReference>
<reference evidence="3 4" key="1">
    <citation type="submission" date="2018-07" db="EMBL/GenBank/DDBJ databases">
        <title>High quality draft genome sequencing of Enterococcus faecium exhibiting probiotic potential isolated from mucus of freshwater fish.</title>
        <authorList>
            <person name="El-Jeni R."/>
            <person name="Ghedira K."/>
            <person name="Abdelhak S."/>
            <person name="El-Bour M."/>
            <person name="Bouhaouala-Zahar B."/>
        </authorList>
    </citation>
    <scope>NUCLEOTIDE SEQUENCE [LARGE SCALE GENOMIC DNA]</scope>
    <source>
        <strain evidence="3 4">R.A73</strain>
    </source>
</reference>
<keyword evidence="3" id="KW-0378">Hydrolase</keyword>